<comment type="catalytic activity">
    <reaction evidence="8">
        <text>L-seryl-[protein] + ATP = O-phospho-L-seryl-[protein] + ADP + H(+)</text>
        <dbReference type="Rhea" id="RHEA:17989"/>
        <dbReference type="Rhea" id="RHEA-COMP:9863"/>
        <dbReference type="Rhea" id="RHEA-COMP:11604"/>
        <dbReference type="ChEBI" id="CHEBI:15378"/>
        <dbReference type="ChEBI" id="CHEBI:29999"/>
        <dbReference type="ChEBI" id="CHEBI:30616"/>
        <dbReference type="ChEBI" id="CHEBI:83421"/>
        <dbReference type="ChEBI" id="CHEBI:456216"/>
        <dbReference type="EC" id="2.7.11.1"/>
    </reaction>
</comment>
<dbReference type="AlphaFoldDB" id="A0A194WAB0"/>
<evidence type="ECO:0000256" key="5">
    <source>
        <dbReference type="ARBA" id="ARBA00022777"/>
    </source>
</evidence>
<dbReference type="EMBL" id="CM003107">
    <property type="protein sequence ID" value="KUI73379.1"/>
    <property type="molecule type" value="Genomic_DNA"/>
</dbReference>
<organism evidence="11 12">
    <name type="scientific">Cytospora mali</name>
    <name type="common">Apple Valsa canker fungus</name>
    <name type="synonym">Valsa mali</name>
    <dbReference type="NCBI Taxonomy" id="578113"/>
    <lineage>
        <taxon>Eukaryota</taxon>
        <taxon>Fungi</taxon>
        <taxon>Dikarya</taxon>
        <taxon>Ascomycota</taxon>
        <taxon>Pezizomycotina</taxon>
        <taxon>Sordariomycetes</taxon>
        <taxon>Sordariomycetidae</taxon>
        <taxon>Diaporthales</taxon>
        <taxon>Cytosporaceae</taxon>
        <taxon>Cytospora</taxon>
    </lineage>
</organism>
<keyword evidence="3" id="KW-0808">Transferase</keyword>
<dbReference type="PANTHER" id="PTHR43671:SF98">
    <property type="entry name" value="SERINE_THREONINE-PROTEIN KINASE NEK11"/>
    <property type="match status" value="1"/>
</dbReference>
<keyword evidence="4" id="KW-0547">Nucleotide-binding</keyword>
<dbReference type="PROSITE" id="PS00108">
    <property type="entry name" value="PROTEIN_KINASE_ST"/>
    <property type="match status" value="1"/>
</dbReference>
<sequence length="794" mass="89774">MEFLKGSLTQNKSIETHDAIIERRQEDHTRISIILPYASLGDLSQFLVDGSSDVSQPPTEFYDFQQKFPRVEEIGIELDLSLLKQSAQLADALKFLHEGFRTVADDWKVFCAHMDLKPANIIICQSSDGIVGKWKLCDFGISVFYAEQKGLRGKVGSIGDYFNKVLKTTQRSPRRPPGTFTAPEVEFLASSDNDDPLSSDIWSFGAIFAEILAYSSGRSASVKRFRQMRTQKTCMRRYPDDFFYTWMPENIHHTSYSGYILRGEVSDWLDEFAVDIPPSSPPAACHKCWATCVKSILEAQPKKRPKAAELDHLIDSLYKHTADPRENTCITTFTNRLKADTATHSLSSAHESLGSIFSTPQDQTPSTTLNLVDSHTSSSSENQPRTERKPRMLFRDNIIKPIISPYALGSSGGPRRPSNEQLSQVTPLELTSTDVIDYDLDGYKMAFLCKGDFRVFQLSPMKHAMSFINHEAIPLVEKEQNWKGISIAGDYLVVWGIVSNVPVLRVYGISDDPVQLQGPGTPPYFNPKKRVAISRQGYVAMIHNNFIHIIRASDQTPYRRIEMPRQGKFRNFLGVCFDNAGSILYAWGNQDSIYGALFVYDFTRDQDPEVPIFNGKYQDDFNGKDVVIMPFHGQNDCMIAVGPRFFIACVDRDRREHVLRRTFTQARQKLNEQGLMPQHMFGPFPGPDTVAACIFEGSLILVQSTRSGLFASSKNWTGRICQQLLDPHEMPDMAALRQVANLRERPKTEQKAGIDITVKVRVIQLNETDIFIIVCHKEGKVELVPLIRESQDTY</sequence>
<evidence type="ECO:0000256" key="4">
    <source>
        <dbReference type="ARBA" id="ARBA00022741"/>
    </source>
</evidence>
<dbReference type="EC" id="2.7.11.1" evidence="1"/>
<evidence type="ECO:0000256" key="3">
    <source>
        <dbReference type="ARBA" id="ARBA00022679"/>
    </source>
</evidence>
<keyword evidence="6" id="KW-0067">ATP-binding</keyword>
<dbReference type="PANTHER" id="PTHR43671">
    <property type="entry name" value="SERINE/THREONINE-PROTEIN KINASE NEK"/>
    <property type="match status" value="1"/>
</dbReference>
<keyword evidence="5 11" id="KW-0418">Kinase</keyword>
<evidence type="ECO:0000313" key="12">
    <source>
        <dbReference type="Proteomes" id="UP000078559"/>
    </source>
</evidence>
<dbReference type="InterPro" id="IPR011009">
    <property type="entry name" value="Kinase-like_dom_sf"/>
</dbReference>
<dbReference type="SMART" id="SM00220">
    <property type="entry name" value="S_TKc"/>
    <property type="match status" value="1"/>
</dbReference>
<dbReference type="Gene3D" id="1.10.510.10">
    <property type="entry name" value="Transferase(Phosphotransferase) domain 1"/>
    <property type="match status" value="1"/>
</dbReference>
<dbReference type="GO" id="GO:0005524">
    <property type="term" value="F:ATP binding"/>
    <property type="evidence" value="ECO:0007669"/>
    <property type="project" value="UniProtKB-KW"/>
</dbReference>
<evidence type="ECO:0000256" key="6">
    <source>
        <dbReference type="ARBA" id="ARBA00022840"/>
    </source>
</evidence>
<dbReference type="GO" id="GO:0004674">
    <property type="term" value="F:protein serine/threonine kinase activity"/>
    <property type="evidence" value="ECO:0007669"/>
    <property type="project" value="UniProtKB-KW"/>
</dbReference>
<evidence type="ECO:0000259" key="10">
    <source>
        <dbReference type="PROSITE" id="PS50011"/>
    </source>
</evidence>
<dbReference type="SUPFAM" id="SSF56112">
    <property type="entry name" value="Protein kinase-like (PK-like)"/>
    <property type="match status" value="1"/>
</dbReference>
<dbReference type="OrthoDB" id="5986190at2759"/>
<feature type="region of interest" description="Disordered" evidence="9">
    <location>
        <begin position="355"/>
        <end position="391"/>
    </location>
</feature>
<dbReference type="Proteomes" id="UP000078559">
    <property type="component" value="Chromosome 10"/>
</dbReference>
<dbReference type="GO" id="GO:0005634">
    <property type="term" value="C:nucleus"/>
    <property type="evidence" value="ECO:0007669"/>
    <property type="project" value="TreeGrafter"/>
</dbReference>
<feature type="domain" description="Protein kinase" evidence="10">
    <location>
        <begin position="1"/>
        <end position="318"/>
    </location>
</feature>
<dbReference type="InterPro" id="IPR000719">
    <property type="entry name" value="Prot_kinase_dom"/>
</dbReference>
<dbReference type="Pfam" id="PF00069">
    <property type="entry name" value="Pkinase"/>
    <property type="match status" value="1"/>
</dbReference>
<dbReference type="PROSITE" id="PS50011">
    <property type="entry name" value="PROTEIN_KINASE_DOM"/>
    <property type="match status" value="1"/>
</dbReference>
<proteinExistence type="predicted"/>
<evidence type="ECO:0000256" key="9">
    <source>
        <dbReference type="SAM" id="MobiDB-lite"/>
    </source>
</evidence>
<dbReference type="InterPro" id="IPR008271">
    <property type="entry name" value="Ser/Thr_kinase_AS"/>
</dbReference>
<feature type="compositionally biased region" description="Polar residues" evidence="9">
    <location>
        <begin position="355"/>
        <end position="383"/>
    </location>
</feature>
<protein>
    <recommendedName>
        <fullName evidence="1">non-specific serine/threonine protein kinase</fullName>
        <ecNumber evidence="1">2.7.11.1</ecNumber>
    </recommendedName>
</protein>
<reference evidence="11" key="1">
    <citation type="submission" date="2014-12" db="EMBL/GenBank/DDBJ databases">
        <title>Genome Sequence of Valsa Canker Pathogens Uncovers a Specific Adaption of Colonization on Woody Bark.</title>
        <authorList>
            <person name="Yin Z."/>
            <person name="Liu H."/>
            <person name="Gao X."/>
            <person name="Li Z."/>
            <person name="Song N."/>
            <person name="Ke X."/>
            <person name="Dai Q."/>
            <person name="Wu Y."/>
            <person name="Sun Y."/>
            <person name="Xu J.-R."/>
            <person name="Kang Z.K."/>
            <person name="Wang L."/>
            <person name="Huang L."/>
        </authorList>
    </citation>
    <scope>NUCLEOTIDE SEQUENCE [LARGE SCALE GENOMIC DNA]</scope>
    <source>
        <strain evidence="11">03-8</strain>
    </source>
</reference>
<keyword evidence="2" id="KW-0723">Serine/threonine-protein kinase</keyword>
<evidence type="ECO:0000256" key="7">
    <source>
        <dbReference type="ARBA" id="ARBA00047899"/>
    </source>
</evidence>
<feature type="region of interest" description="Disordered" evidence="9">
    <location>
        <begin position="407"/>
        <end position="426"/>
    </location>
</feature>
<gene>
    <name evidence="11" type="ORF">VM1G_08879</name>
</gene>
<dbReference type="InterPro" id="IPR050660">
    <property type="entry name" value="NEK_Ser/Thr_kinase"/>
</dbReference>
<comment type="catalytic activity">
    <reaction evidence="7">
        <text>L-threonyl-[protein] + ATP = O-phospho-L-threonyl-[protein] + ADP + H(+)</text>
        <dbReference type="Rhea" id="RHEA:46608"/>
        <dbReference type="Rhea" id="RHEA-COMP:11060"/>
        <dbReference type="Rhea" id="RHEA-COMP:11605"/>
        <dbReference type="ChEBI" id="CHEBI:15378"/>
        <dbReference type="ChEBI" id="CHEBI:30013"/>
        <dbReference type="ChEBI" id="CHEBI:30616"/>
        <dbReference type="ChEBI" id="CHEBI:61977"/>
        <dbReference type="ChEBI" id="CHEBI:456216"/>
        <dbReference type="EC" id="2.7.11.1"/>
    </reaction>
</comment>
<evidence type="ECO:0000256" key="1">
    <source>
        <dbReference type="ARBA" id="ARBA00012513"/>
    </source>
</evidence>
<evidence type="ECO:0000256" key="8">
    <source>
        <dbReference type="ARBA" id="ARBA00048679"/>
    </source>
</evidence>
<evidence type="ECO:0000313" key="11">
    <source>
        <dbReference type="EMBL" id="KUI73379.1"/>
    </source>
</evidence>
<accession>A0A194WAB0</accession>
<evidence type="ECO:0000256" key="2">
    <source>
        <dbReference type="ARBA" id="ARBA00022527"/>
    </source>
</evidence>
<name>A0A194WAB0_CYTMA</name>
<keyword evidence="12" id="KW-1185">Reference proteome</keyword>
<dbReference type="SUPFAM" id="SSF82171">
    <property type="entry name" value="DPP6 N-terminal domain-like"/>
    <property type="match status" value="1"/>
</dbReference>